<feature type="non-terminal residue" evidence="1">
    <location>
        <position position="1"/>
    </location>
</feature>
<reference evidence="1 2" key="1">
    <citation type="journal article" date="2011" name="BMC Genomics">
        <title>Genome sequencing reveals diversification of virulence factor content and possible host adaptation in distinct subpopulations of Salmonella enterica.</title>
        <authorList>
            <person name="den Bakker H.C."/>
            <person name="Moreno Switt A.I."/>
            <person name="Govoni G."/>
            <person name="Cummings C.A."/>
            <person name="Ranieri M.L."/>
            <person name="Degoricija L."/>
            <person name="Hoelzer K."/>
            <person name="Rodriguez-Rivera L.D."/>
            <person name="Brown S."/>
            <person name="Bolchacova E."/>
            <person name="Furtado M.R."/>
            <person name="Wiedmann M."/>
        </authorList>
    </citation>
    <scope>NUCLEOTIDE SEQUENCE [LARGE SCALE GENOMIC DNA]</scope>
    <source>
        <strain evidence="1 2">R8-3668</strain>
    </source>
</reference>
<comment type="caution">
    <text evidence="1">The sequence shown here is derived from an EMBL/GenBank/DDBJ whole genome shotgun (WGS) entry which is preliminary data.</text>
</comment>
<dbReference type="InterPro" id="IPR010391">
    <property type="entry name" value="DNA_damage-inducible_DinI-like"/>
</dbReference>
<dbReference type="PANTHER" id="PTHR36572:SF3">
    <property type="entry name" value="VIRULENCE PROTEIN MSGA"/>
    <property type="match status" value="1"/>
</dbReference>
<dbReference type="PATRIC" id="fig|913075.3.peg.2704"/>
<proteinExistence type="predicted"/>
<dbReference type="PANTHER" id="PTHR36572">
    <property type="entry name" value="DNA DAMAGE-INDUCIBLE PROTEIN I-RELATED"/>
    <property type="match status" value="1"/>
</dbReference>
<dbReference type="Proteomes" id="UP000003532">
    <property type="component" value="Unassembled WGS sequence"/>
</dbReference>
<organism evidence="1 2">
    <name type="scientific">Salmonella enterica subsp. enterica serovar Inverness str. R8-3668</name>
    <dbReference type="NCBI Taxonomy" id="913075"/>
    <lineage>
        <taxon>Bacteria</taxon>
        <taxon>Pseudomonadati</taxon>
        <taxon>Pseudomonadota</taxon>
        <taxon>Gammaproteobacteria</taxon>
        <taxon>Enterobacterales</taxon>
        <taxon>Enterobacteriaceae</taxon>
        <taxon>Salmonella</taxon>
    </lineage>
</organism>
<accession>G5NFF4</accession>
<sequence length="70" mass="7666">SLSGLVFFMPTIKKLADARDVILHELIGHLSCAVVNVKSMQANNVNHVCTKTEKAHLHPILEKMFAVAGK</sequence>
<gene>
    <name evidence="1" type="ORF">LTSEINV_3502</name>
</gene>
<dbReference type="EMBL" id="AFCO01001145">
    <property type="protein sequence ID" value="EHC55434.1"/>
    <property type="molecule type" value="Genomic_DNA"/>
</dbReference>
<evidence type="ECO:0000313" key="1">
    <source>
        <dbReference type="EMBL" id="EHC55434.1"/>
    </source>
</evidence>
<name>G5NFF4_SALET</name>
<evidence type="ECO:0000313" key="2">
    <source>
        <dbReference type="Proteomes" id="UP000003532"/>
    </source>
</evidence>
<dbReference type="AlphaFoldDB" id="G5NFF4"/>
<protein>
    <submittedName>
        <fullName evidence="1">Virulence protein MsgA</fullName>
    </submittedName>
</protein>